<keyword evidence="4" id="KW-1185">Reference proteome</keyword>
<comment type="caution">
    <text evidence="3">The sequence shown here is derived from an EMBL/GenBank/DDBJ whole genome shotgun (WGS) entry which is preliminary data.</text>
</comment>
<accession>A0ABU2NU81</accession>
<evidence type="ECO:0000259" key="2">
    <source>
        <dbReference type="Pfam" id="PF03007"/>
    </source>
</evidence>
<name>A0ABU2NU81_9ACTN</name>
<keyword evidence="1" id="KW-1133">Transmembrane helix</keyword>
<dbReference type="InterPro" id="IPR004255">
    <property type="entry name" value="O-acyltransferase_WSD1_N"/>
</dbReference>
<dbReference type="Proteomes" id="UP001183414">
    <property type="component" value="Unassembled WGS sequence"/>
</dbReference>
<keyword evidence="1" id="KW-0472">Membrane</keyword>
<evidence type="ECO:0000313" key="3">
    <source>
        <dbReference type="EMBL" id="MDT0380551.1"/>
    </source>
</evidence>
<keyword evidence="1" id="KW-0812">Transmembrane</keyword>
<sequence>MISLSRRRRAETPPPMGPVDLAYFRAARGVPLPTGFLFGFRGAPPPLDALRARVGGRGRRLPVLHHRIATHRPVVERADRFTVEEHVHEAELPDGGGMAEAGRLMLDRPLPSDGRPPWEVWLFHGPGDGYALCYRGDHTLQDGAGAAHTARFLLGDHPAGGPAGRRPAWPTPIGAADALGDMLSAYRPPRDPLPQAFTVRPAGRSGMCVADAPMARLRAIGRAAGGTVNDVYLAALAHAFRSWHLKTTGTPPPPLPVAMPMSVRAPGEELLPGNHMIMTRLLLPTDEGSPAGALERVIAWTGEIRRTRRRDATRLLLAAGPAAVGAAVGVRMVNGRRIAGPVSGMDLGGPLVHGGDTAVSAGMFTGLAGGVLCYTSLTGYHGTARLTLVHDLALRGVDALTEHWLSALDQLDDLRPSPR</sequence>
<protein>
    <submittedName>
        <fullName evidence="3">Wax ester/triacylglycerol synthase family O-acyltransferase</fullName>
    </submittedName>
</protein>
<dbReference type="Pfam" id="PF03007">
    <property type="entry name" value="WS_DGAT_cat"/>
    <property type="match status" value="1"/>
</dbReference>
<dbReference type="RefSeq" id="WP_311674297.1">
    <property type="nucleotide sequence ID" value="NZ_JAVREQ010000015.1"/>
</dbReference>
<evidence type="ECO:0000313" key="4">
    <source>
        <dbReference type="Proteomes" id="UP001183414"/>
    </source>
</evidence>
<feature type="transmembrane region" description="Helical" evidence="1">
    <location>
        <begin position="315"/>
        <end position="333"/>
    </location>
</feature>
<dbReference type="EMBL" id="JAVREQ010000015">
    <property type="protein sequence ID" value="MDT0380551.1"/>
    <property type="molecule type" value="Genomic_DNA"/>
</dbReference>
<proteinExistence type="predicted"/>
<organism evidence="3 4">
    <name type="scientific">Streptomyces hazeniae</name>
    <dbReference type="NCBI Taxonomy" id="3075538"/>
    <lineage>
        <taxon>Bacteria</taxon>
        <taxon>Bacillati</taxon>
        <taxon>Actinomycetota</taxon>
        <taxon>Actinomycetes</taxon>
        <taxon>Kitasatosporales</taxon>
        <taxon>Streptomycetaceae</taxon>
        <taxon>Streptomyces</taxon>
    </lineage>
</organism>
<feature type="domain" description="O-acyltransferase WSD1-like N-terminal" evidence="2">
    <location>
        <begin position="49"/>
        <end position="167"/>
    </location>
</feature>
<gene>
    <name evidence="3" type="ORF">RM572_17500</name>
</gene>
<evidence type="ECO:0000256" key="1">
    <source>
        <dbReference type="SAM" id="Phobius"/>
    </source>
</evidence>
<reference evidence="4" key="1">
    <citation type="submission" date="2023-07" db="EMBL/GenBank/DDBJ databases">
        <title>30 novel species of actinomycetes from the DSMZ collection.</title>
        <authorList>
            <person name="Nouioui I."/>
        </authorList>
    </citation>
    <scope>NUCLEOTIDE SEQUENCE [LARGE SCALE GENOMIC DNA]</scope>
    <source>
        <strain evidence="4">DSM 42041</strain>
    </source>
</reference>